<dbReference type="AlphaFoldDB" id="A0A1B9GQ73"/>
<keyword evidence="3" id="KW-1185">Reference proteome</keyword>
<dbReference type="EMBL" id="KV700126">
    <property type="protein sequence ID" value="OCF33254.1"/>
    <property type="molecule type" value="Genomic_DNA"/>
</dbReference>
<feature type="region of interest" description="Disordered" evidence="1">
    <location>
        <begin position="1"/>
        <end position="39"/>
    </location>
</feature>
<evidence type="ECO:0000256" key="1">
    <source>
        <dbReference type="SAM" id="MobiDB-lite"/>
    </source>
</evidence>
<proteinExistence type="predicted"/>
<evidence type="ECO:0000313" key="2">
    <source>
        <dbReference type="EMBL" id="OCF33254.1"/>
    </source>
</evidence>
<accession>A0A1B9GQ73</accession>
<protein>
    <submittedName>
        <fullName evidence="2">Uncharacterized protein</fullName>
    </submittedName>
</protein>
<name>A0A1B9GQ73_9TREE</name>
<dbReference type="Proteomes" id="UP000092666">
    <property type="component" value="Unassembled WGS sequence"/>
</dbReference>
<organism evidence="2 3">
    <name type="scientific">Kwoniella heveanensis BCC8398</name>
    <dbReference type="NCBI Taxonomy" id="1296120"/>
    <lineage>
        <taxon>Eukaryota</taxon>
        <taxon>Fungi</taxon>
        <taxon>Dikarya</taxon>
        <taxon>Basidiomycota</taxon>
        <taxon>Agaricomycotina</taxon>
        <taxon>Tremellomycetes</taxon>
        <taxon>Tremellales</taxon>
        <taxon>Cryptococcaceae</taxon>
        <taxon>Kwoniella</taxon>
    </lineage>
</organism>
<gene>
    <name evidence="2" type="ORF">I316_04995</name>
</gene>
<reference evidence="2 3" key="1">
    <citation type="submission" date="2013-07" db="EMBL/GenBank/DDBJ databases">
        <title>The Genome Sequence of Cryptococcus heveanensis BCC8398.</title>
        <authorList>
            <consortium name="The Broad Institute Genome Sequencing Platform"/>
            <person name="Cuomo C."/>
            <person name="Litvintseva A."/>
            <person name="Chen Y."/>
            <person name="Heitman J."/>
            <person name="Sun S."/>
            <person name="Springer D."/>
            <person name="Dromer F."/>
            <person name="Young S.K."/>
            <person name="Zeng Q."/>
            <person name="Gargeya S."/>
            <person name="Fitzgerald M."/>
            <person name="Abouelleil A."/>
            <person name="Alvarado L."/>
            <person name="Berlin A.M."/>
            <person name="Chapman S.B."/>
            <person name="Dewar J."/>
            <person name="Goldberg J."/>
            <person name="Griggs A."/>
            <person name="Gujja S."/>
            <person name="Hansen M."/>
            <person name="Howarth C."/>
            <person name="Imamovic A."/>
            <person name="Larimer J."/>
            <person name="McCowan C."/>
            <person name="Murphy C."/>
            <person name="Pearson M."/>
            <person name="Priest M."/>
            <person name="Roberts A."/>
            <person name="Saif S."/>
            <person name="Shea T."/>
            <person name="Sykes S."/>
            <person name="Wortman J."/>
            <person name="Nusbaum C."/>
            <person name="Birren B."/>
        </authorList>
    </citation>
    <scope>NUCLEOTIDE SEQUENCE [LARGE SCALE GENOMIC DNA]</scope>
    <source>
        <strain evidence="2 3">BCC8398</strain>
    </source>
</reference>
<evidence type="ECO:0000313" key="3">
    <source>
        <dbReference type="Proteomes" id="UP000092666"/>
    </source>
</evidence>
<reference evidence="3" key="2">
    <citation type="submission" date="2013-12" db="EMBL/GenBank/DDBJ databases">
        <title>Evolution of pathogenesis and genome organization in the Tremellales.</title>
        <authorList>
            <person name="Cuomo C."/>
            <person name="Litvintseva A."/>
            <person name="Heitman J."/>
            <person name="Chen Y."/>
            <person name="Sun S."/>
            <person name="Springer D."/>
            <person name="Dromer F."/>
            <person name="Young S."/>
            <person name="Zeng Q."/>
            <person name="Chapman S."/>
            <person name="Gujja S."/>
            <person name="Saif S."/>
            <person name="Birren B."/>
        </authorList>
    </citation>
    <scope>NUCLEOTIDE SEQUENCE [LARGE SCALE GENOMIC DNA]</scope>
    <source>
        <strain evidence="3">BCC8398</strain>
    </source>
</reference>
<sequence>MAKGSSGGGGGSRSGGSSGGGNSKTGGGGGMGASKGGAKATGGGGVGYGVSKGYSSGSGATSKASTSGGDSGAHYARQAWTQAKFDHASSTIQKDGYKNANFFQISKDTGISMSQIRHDLSPIYKGK</sequence>